<feature type="domain" description="Biotin carboxylation" evidence="11">
    <location>
        <begin position="667"/>
        <end position="1114"/>
    </location>
</feature>
<evidence type="ECO:0000313" key="13">
    <source>
        <dbReference type="Proteomes" id="UP000078240"/>
    </source>
</evidence>
<dbReference type="InterPro" id="IPR003833">
    <property type="entry name" value="CT_C_D"/>
</dbReference>
<dbReference type="GO" id="GO:0016787">
    <property type="term" value="F:hydrolase activity"/>
    <property type="evidence" value="ECO:0007669"/>
    <property type="project" value="UniProtKB-KW"/>
</dbReference>
<protein>
    <submittedName>
        <fullName evidence="12">Urea amidolyase</fullName>
    </submittedName>
</protein>
<evidence type="ECO:0000256" key="1">
    <source>
        <dbReference type="ARBA" id="ARBA00001953"/>
    </source>
</evidence>
<dbReference type="InterPro" id="IPR005479">
    <property type="entry name" value="CPAse_ATP-bd"/>
</dbReference>
<dbReference type="Pfam" id="PF00289">
    <property type="entry name" value="Biotin_carb_N"/>
    <property type="match status" value="1"/>
</dbReference>
<dbReference type="PROSITE" id="PS50975">
    <property type="entry name" value="ATP_GRASP"/>
    <property type="match status" value="1"/>
</dbReference>
<evidence type="ECO:0000259" key="11">
    <source>
        <dbReference type="PROSITE" id="PS50979"/>
    </source>
</evidence>
<keyword evidence="3 7" id="KW-0547">Nucleotide-binding</keyword>
<dbReference type="SMART" id="SM00796">
    <property type="entry name" value="AHS1"/>
    <property type="match status" value="1"/>
</dbReference>
<dbReference type="InterPro" id="IPR011054">
    <property type="entry name" value="Rudment_hybrid_motif"/>
</dbReference>
<dbReference type="InterPro" id="IPR011761">
    <property type="entry name" value="ATP-grasp"/>
</dbReference>
<dbReference type="Gene3D" id="2.40.50.100">
    <property type="match status" value="1"/>
</dbReference>
<dbReference type="PANTHER" id="PTHR18866">
    <property type="entry name" value="CARBOXYLASE:PYRUVATE/ACETYL-COA/PROPIONYL-COA CARBOXYLASE"/>
    <property type="match status" value="1"/>
</dbReference>
<dbReference type="Pfam" id="PF02626">
    <property type="entry name" value="CT_A_B"/>
    <property type="match status" value="1"/>
</dbReference>
<evidence type="ECO:0000259" key="10">
    <source>
        <dbReference type="PROSITE" id="PS50975"/>
    </source>
</evidence>
<dbReference type="GO" id="GO:0046872">
    <property type="term" value="F:metal ion binding"/>
    <property type="evidence" value="ECO:0007669"/>
    <property type="project" value="InterPro"/>
</dbReference>
<dbReference type="NCBIfam" id="TIGR02713">
    <property type="entry name" value="allophanate_hyd"/>
    <property type="match status" value="1"/>
</dbReference>
<comment type="cofactor">
    <cofactor evidence="1">
        <name>biotin</name>
        <dbReference type="ChEBI" id="CHEBI:57586"/>
    </cofactor>
</comment>
<accession>A0A179G1Q4</accession>
<evidence type="ECO:0000256" key="8">
    <source>
        <dbReference type="SAM" id="MobiDB-lite"/>
    </source>
</evidence>
<dbReference type="PROSITE" id="PS50979">
    <property type="entry name" value="BC"/>
    <property type="match status" value="1"/>
</dbReference>
<dbReference type="InterPro" id="IPR003778">
    <property type="entry name" value="CT_A_B"/>
</dbReference>
<dbReference type="PANTHER" id="PTHR18866:SF128">
    <property type="entry name" value="UREA AMIDOLYASE"/>
    <property type="match status" value="1"/>
</dbReference>
<dbReference type="InterPro" id="IPR000089">
    <property type="entry name" value="Biotin_lipoyl"/>
</dbReference>
<dbReference type="SUPFAM" id="SSF75304">
    <property type="entry name" value="Amidase signature (AS) enzymes"/>
    <property type="match status" value="1"/>
</dbReference>
<dbReference type="InterPro" id="IPR014084">
    <property type="entry name" value="Urea_COase"/>
</dbReference>
<dbReference type="PROSITE" id="PS00866">
    <property type="entry name" value="CPSASE_1"/>
    <property type="match status" value="1"/>
</dbReference>
<feature type="region of interest" description="Disordered" evidence="8">
    <location>
        <begin position="1"/>
        <end position="24"/>
    </location>
</feature>
<keyword evidence="6" id="KW-0092">Biotin</keyword>
<dbReference type="SUPFAM" id="SSF52440">
    <property type="entry name" value="PreATP-grasp domain"/>
    <property type="match status" value="1"/>
</dbReference>
<name>A0A179G1Q4_PURLI</name>
<dbReference type="EMBL" id="LSBH01000010">
    <property type="protein sequence ID" value="OAQ71772.1"/>
    <property type="molecule type" value="Genomic_DNA"/>
</dbReference>
<dbReference type="InterPro" id="IPR014085">
    <property type="entry name" value="Allophanate_hydrolase"/>
</dbReference>
<evidence type="ECO:0000256" key="5">
    <source>
        <dbReference type="ARBA" id="ARBA00022840"/>
    </source>
</evidence>
<dbReference type="InterPro" id="IPR050856">
    <property type="entry name" value="Biotin_carboxylase_complex"/>
</dbReference>
<dbReference type="InterPro" id="IPR016185">
    <property type="entry name" value="PreATP-grasp_dom_sf"/>
</dbReference>
<feature type="domain" description="Lipoyl-binding" evidence="9">
    <location>
        <begin position="1791"/>
        <end position="1869"/>
    </location>
</feature>
<dbReference type="SUPFAM" id="SSF51230">
    <property type="entry name" value="Single hybrid motif"/>
    <property type="match status" value="1"/>
</dbReference>
<dbReference type="Gene3D" id="3.90.1300.10">
    <property type="entry name" value="Amidase signature (AS) domain"/>
    <property type="match status" value="1"/>
</dbReference>
<dbReference type="Proteomes" id="UP000078240">
    <property type="component" value="Unassembled WGS sequence"/>
</dbReference>
<dbReference type="Pfam" id="PF01425">
    <property type="entry name" value="Amidase"/>
    <property type="match status" value="1"/>
</dbReference>
<evidence type="ECO:0000256" key="6">
    <source>
        <dbReference type="ARBA" id="ARBA00023267"/>
    </source>
</evidence>
<gene>
    <name evidence="12" type="ORF">VFPBJ_10551</name>
</gene>
<evidence type="ECO:0000256" key="4">
    <source>
        <dbReference type="ARBA" id="ARBA00022801"/>
    </source>
</evidence>
<dbReference type="GO" id="GO:0005524">
    <property type="term" value="F:ATP binding"/>
    <property type="evidence" value="ECO:0007669"/>
    <property type="project" value="UniProtKB-UniRule"/>
</dbReference>
<dbReference type="InterPro" id="IPR005482">
    <property type="entry name" value="Biotin_COase_C"/>
</dbReference>
<dbReference type="Gene3D" id="3.30.470.20">
    <property type="entry name" value="ATP-grasp fold, B domain"/>
    <property type="match status" value="1"/>
</dbReference>
<dbReference type="NCBIfam" id="NF006043">
    <property type="entry name" value="PRK08186.1"/>
    <property type="match status" value="1"/>
</dbReference>
<dbReference type="CDD" id="cd06850">
    <property type="entry name" value="biotinyl_domain"/>
    <property type="match status" value="1"/>
</dbReference>
<dbReference type="PROSITE" id="PS50968">
    <property type="entry name" value="BIOTINYL_LIPOYL"/>
    <property type="match status" value="1"/>
</dbReference>
<dbReference type="InterPro" id="IPR011764">
    <property type="entry name" value="Biotin_carboxylation_dom"/>
</dbReference>
<dbReference type="SUPFAM" id="SSF160467">
    <property type="entry name" value="PH0987 N-terminal domain-like"/>
    <property type="match status" value="1"/>
</dbReference>
<dbReference type="InterPro" id="IPR053844">
    <property type="entry name" value="AH_C"/>
</dbReference>
<keyword evidence="12" id="KW-0456">Lyase</keyword>
<dbReference type="Gene3D" id="3.30.1360.40">
    <property type="match status" value="1"/>
</dbReference>
<dbReference type="NCBIfam" id="TIGR02712">
    <property type="entry name" value="urea_carbox"/>
    <property type="match status" value="1"/>
</dbReference>
<evidence type="ECO:0000256" key="3">
    <source>
        <dbReference type="ARBA" id="ARBA00022741"/>
    </source>
</evidence>
<dbReference type="Gene3D" id="2.40.100.10">
    <property type="entry name" value="Cyclophilin-like"/>
    <property type="match status" value="2"/>
</dbReference>
<dbReference type="Pfam" id="PF21986">
    <property type="entry name" value="AH_C"/>
    <property type="match status" value="1"/>
</dbReference>
<dbReference type="InterPro" id="IPR029000">
    <property type="entry name" value="Cyclophilin-like_dom_sf"/>
</dbReference>
<dbReference type="SUPFAM" id="SSF51246">
    <property type="entry name" value="Rudiment single hybrid motif"/>
    <property type="match status" value="1"/>
</dbReference>
<dbReference type="NCBIfam" id="TIGR00724">
    <property type="entry name" value="urea_amlyse_rel"/>
    <property type="match status" value="1"/>
</dbReference>
<proteinExistence type="predicted"/>
<dbReference type="SUPFAM" id="SSF56059">
    <property type="entry name" value="Glutathione synthetase ATP-binding domain-like"/>
    <property type="match status" value="1"/>
</dbReference>
<evidence type="ECO:0000259" key="9">
    <source>
        <dbReference type="PROSITE" id="PS50968"/>
    </source>
</evidence>
<dbReference type="Pfam" id="PF00364">
    <property type="entry name" value="Biotin_lipoyl"/>
    <property type="match status" value="1"/>
</dbReference>
<evidence type="ECO:0000256" key="2">
    <source>
        <dbReference type="ARBA" id="ARBA00022598"/>
    </source>
</evidence>
<reference evidence="12 13" key="1">
    <citation type="submission" date="2016-01" db="EMBL/GenBank/DDBJ databases">
        <title>Biosynthesis of antibiotic leucinostatins and their inhibition on Phytophthora in bio-control Purpureocillium lilacinum.</title>
        <authorList>
            <person name="Wang G."/>
            <person name="Liu Z."/>
            <person name="Lin R."/>
            <person name="Li E."/>
            <person name="Mao Z."/>
            <person name="Ling J."/>
            <person name="Yin W."/>
            <person name="Xie B."/>
        </authorList>
    </citation>
    <scope>NUCLEOTIDE SEQUENCE [LARGE SCALE GENOMIC DNA]</scope>
    <source>
        <strain evidence="12">PLBJ-1</strain>
    </source>
</reference>
<comment type="caution">
    <text evidence="12">The sequence shown here is derived from an EMBL/GenBank/DDBJ whole genome shotgun (WGS) entry which is preliminary data.</text>
</comment>
<dbReference type="Gene3D" id="3.10.490.10">
    <property type="entry name" value="Gamma-glutamyl cyclotransferase-like"/>
    <property type="match status" value="1"/>
</dbReference>
<dbReference type="GO" id="GO:0004847">
    <property type="term" value="F:urea carboxylase activity"/>
    <property type="evidence" value="ECO:0007669"/>
    <property type="project" value="TreeGrafter"/>
</dbReference>
<evidence type="ECO:0000256" key="7">
    <source>
        <dbReference type="PROSITE-ProRule" id="PRU00409"/>
    </source>
</evidence>
<keyword evidence="5 7" id="KW-0067">ATP-binding</keyword>
<evidence type="ECO:0000313" key="12">
    <source>
        <dbReference type="EMBL" id="OAQ71772.1"/>
    </source>
</evidence>
<feature type="domain" description="ATP-grasp" evidence="10">
    <location>
        <begin position="786"/>
        <end position="984"/>
    </location>
</feature>
<dbReference type="InterPro" id="IPR011053">
    <property type="entry name" value="Single_hybrid_motif"/>
</dbReference>
<dbReference type="SMART" id="SM00797">
    <property type="entry name" value="AHS2"/>
    <property type="match status" value="1"/>
</dbReference>
<sequence length="1887" mass="204395">MAPFMGPPQGVDSPESLAPDQIPNPIYRVNGESLPDKESPLTIQEWCATQTIGKALQRLVALVETERAANEHTCAWITLASPDQLLSQWDELQSKVRDSELLPLYGVPFAVKDNIDVVDFPTTGACPAFSTQPATHDAPVVARLKAAGAIVIGKTNLDQFATGLVGTRSPHGAVPNSFDPARVSGGSSSGSGVVVARGVVPFSLGTDTAGSGRVPAGFNNVVGLKPTRGALSARGVLPACRTLDCVSIFALTVEDAETVLSIAEGYDFKDAYSRARPSYDVPTPVPAFGMQWSQNKVPSLAICMQPDWHGRKDHCPAYDAALDKAQKLGWKLTPVDFSDLFRLAKLLYEGPWVAERYAAIRDFIERSPEEMDPVVRGIVSKAGNFTAADAFACEYKRQELTREIEATFQSFDAILVPTTPTFPTLEQLKAEPVLENSLLGTYTNFVNFLDWSAIAIPAGFRSDGLPFGITLISSAWQEPQLLRLSQHFLSATPRRLGATKAHRAADSIPARMHGNPWTPIAVVGAHLTGFPLNKDLTTRGAEFECATTTSKMYKLYELPSASGVKKPGLERVTDAGQGQHIAVEVWRMPQPTVASFLATIPSPLAIGSVELQDGRWVRGFVCEPWGLLGAKDITDFGGWRAYMKHHTLCNGICKNGSGPCRPTSPKAIAKVLIANRGEIAARIIKSLHKLNIEAISIYSDADASSPHVRNADVSLRLEGTSVAETYLDARQVLQLAKSAQADAIIPGYGFLSENSDFAAAVEQEGMVWIGPTPNQMSDLGLKHRARDIANKSGVHVVPGSAGLLVSLEEARHEADKIGFPLMLKSTAGGGGIGLRQCNDLDSFDDAFNAVQRLASANFGDSGVFLERYIENARHIEVQILGDGKGKVIAAGERDCSLQRRHQKIVEESPPFGVPTHVRANMRAAAVRLASSVQYRNVGTVEFIYDVDSEEFFFLEVNTRLQVEHPVTEAVTGLDLVECMVNIANDDCHELFSRDTEDIAIDGASVEVRLYAENPLQKFQPGSGVISKLRFPSSLRVDTWVETGTEVSTRYDPLLAKLIATGHDRADCLQKLADGLAQTEILGVQTNLEYLRQIVSWSLFQSGNCTTKSLDSFQFHSPNVEVVQPGAMTTIQDFPGRTGYWSIGIPPSGPMDHLSFRVANRLVNNSSDAAAMECTLQGPTLKFHCDTVIAVTGGVAVITLDGEQVQSNRAIPIRAGQTLAVGTVDVGYRIYVAVAGGIDVPKVMGSRATFELGNLGGKDGGKLQVGDIIPLRMISTALSKLDASPVAPAIQIPAQPAACWTLGVVPGPHGAPDYFTQEGLAALFSGEWRVHHNSNRLGVRLTGPQPEWARQTGGEAGLHPSNIHDSPYSIGSVSFTGDEAVVLACDGPSLGGFVVFCVVASAEMWKLGQVRPGDVIRLRAITTEAAAKMDDALSIAIQELKEYPQIEDLCSELGQIDYLSSVVVGKLCRPDGRVTARQAGDRSMIVEFGEQEIFDLAQSFRIHALCESHAKSAIPGVDELTRGVRSVHLIYHAGLAPQTVFERLCNHISSYEVPRRVQSRTLCLPLAFDDSVSKAAVERYAATIRSEAPWLPSNVDFVKQLNGLDDISSLMYDATFLVLGLGDVFLGSPCAVPLDPRHRLFGTKYNPSRSFTPRRSVGIGGQYMCIYATDSPGGYQLVGRTVDIWDAQAISTGKASLSSASDPWMFRPFDRIRFYPMLESELDAKPISQLVTVTEGQLDLDEYESWISLHQDEIDAVASKRAESIASAPFLEELRQPYRPKALTNGHKEDAACNLSVSPSLHRLKAMMPGRCYNFVVRDGAEVRKGDVLMWIESSKMEIEIRSSASGRCVGIPVKEGSLVDAGEVLERVGNDPRVFEATKVIKNLICC</sequence>
<dbReference type="InterPro" id="IPR023631">
    <property type="entry name" value="Amidase_dom"/>
</dbReference>
<keyword evidence="2" id="KW-0436">Ligase</keyword>
<dbReference type="SUPFAM" id="SSF50891">
    <property type="entry name" value="Cyclophilin-like"/>
    <property type="match status" value="2"/>
</dbReference>
<dbReference type="PROSITE" id="PS00867">
    <property type="entry name" value="CPSASE_2"/>
    <property type="match status" value="1"/>
</dbReference>
<keyword evidence="4" id="KW-0378">Hydrolase</keyword>
<dbReference type="SMART" id="SM00878">
    <property type="entry name" value="Biotin_carb_C"/>
    <property type="match status" value="1"/>
</dbReference>
<dbReference type="Pfam" id="PF02786">
    <property type="entry name" value="CPSase_L_D2"/>
    <property type="match status" value="1"/>
</dbReference>
<dbReference type="InterPro" id="IPR036928">
    <property type="entry name" value="AS_sf"/>
</dbReference>
<dbReference type="Pfam" id="PF02682">
    <property type="entry name" value="CT_C_D"/>
    <property type="match status" value="1"/>
</dbReference>
<dbReference type="Gene3D" id="1.20.58.1700">
    <property type="match status" value="1"/>
</dbReference>
<dbReference type="Pfam" id="PF02785">
    <property type="entry name" value="Biotin_carb_C"/>
    <property type="match status" value="1"/>
</dbReference>
<organism evidence="12 13">
    <name type="scientific">Purpureocillium lilacinum</name>
    <name type="common">Paecilomyces lilacinus</name>
    <dbReference type="NCBI Taxonomy" id="33203"/>
    <lineage>
        <taxon>Eukaryota</taxon>
        <taxon>Fungi</taxon>
        <taxon>Dikarya</taxon>
        <taxon>Ascomycota</taxon>
        <taxon>Pezizomycotina</taxon>
        <taxon>Sordariomycetes</taxon>
        <taxon>Hypocreomycetidae</taxon>
        <taxon>Hypocreales</taxon>
        <taxon>Ophiocordycipitaceae</taxon>
        <taxon>Purpureocillium</taxon>
    </lineage>
</organism>
<dbReference type="InterPro" id="IPR005481">
    <property type="entry name" value="BC-like_N"/>
</dbReference>
<dbReference type="GO" id="GO:0016829">
    <property type="term" value="F:lyase activity"/>
    <property type="evidence" value="ECO:0007669"/>
    <property type="project" value="UniProtKB-KW"/>
</dbReference>